<keyword evidence="5" id="KW-0418">Kinase</keyword>
<evidence type="ECO:0000256" key="4">
    <source>
        <dbReference type="ARBA" id="ARBA00022679"/>
    </source>
</evidence>
<evidence type="ECO:0000313" key="7">
    <source>
        <dbReference type="EMBL" id="CAB4626497.1"/>
    </source>
</evidence>
<evidence type="ECO:0000256" key="3">
    <source>
        <dbReference type="ARBA" id="ARBA00022553"/>
    </source>
</evidence>
<dbReference type="EMBL" id="CAEZUP010000157">
    <property type="protein sequence ID" value="CAB4626497.1"/>
    <property type="molecule type" value="Genomic_DNA"/>
</dbReference>
<dbReference type="AlphaFoldDB" id="A0A6J6IPC2"/>
<evidence type="ECO:0000256" key="5">
    <source>
        <dbReference type="ARBA" id="ARBA00022777"/>
    </source>
</evidence>
<name>A0A6J6IPC2_9ZZZZ</name>
<dbReference type="SMART" id="SM00387">
    <property type="entry name" value="HATPase_c"/>
    <property type="match status" value="1"/>
</dbReference>
<accession>A0A6J6IPC2</accession>
<dbReference type="GO" id="GO:0000155">
    <property type="term" value="F:phosphorelay sensor kinase activity"/>
    <property type="evidence" value="ECO:0007669"/>
    <property type="project" value="TreeGrafter"/>
</dbReference>
<feature type="domain" description="Histidine kinase" evidence="6">
    <location>
        <begin position="1"/>
        <end position="117"/>
    </location>
</feature>
<dbReference type="InterPro" id="IPR036890">
    <property type="entry name" value="HATPase_C_sf"/>
</dbReference>
<keyword evidence="3" id="KW-0597">Phosphoprotein</keyword>
<dbReference type="Gene3D" id="3.30.565.10">
    <property type="entry name" value="Histidine kinase-like ATPase, C-terminal domain"/>
    <property type="match status" value="1"/>
</dbReference>
<dbReference type="InterPro" id="IPR003594">
    <property type="entry name" value="HATPase_dom"/>
</dbReference>
<dbReference type="InterPro" id="IPR005467">
    <property type="entry name" value="His_kinase_dom"/>
</dbReference>
<dbReference type="FunFam" id="3.30.565.10:FF:000006">
    <property type="entry name" value="Sensor histidine kinase WalK"/>
    <property type="match status" value="1"/>
</dbReference>
<dbReference type="SUPFAM" id="SSF55874">
    <property type="entry name" value="ATPase domain of HSP90 chaperone/DNA topoisomerase II/histidine kinase"/>
    <property type="match status" value="1"/>
</dbReference>
<evidence type="ECO:0000256" key="1">
    <source>
        <dbReference type="ARBA" id="ARBA00000085"/>
    </source>
</evidence>
<sequence>MVECDPHRVIQMLINLLGNAIKFSPHSSTIFVQVKLFADNTVGFSVTDQGHGIEEDMLPKLFDPFWQADSSASRAVGGSGLGLAISRRIAEQHDGRIEVTSKRGVGSTFSVILPLRQS</sequence>
<dbReference type="InterPro" id="IPR004358">
    <property type="entry name" value="Sig_transdc_His_kin-like_C"/>
</dbReference>
<protein>
    <recommendedName>
        <fullName evidence="2">histidine kinase</fullName>
        <ecNumber evidence="2">2.7.13.3</ecNumber>
    </recommendedName>
</protein>
<dbReference type="GO" id="GO:0005886">
    <property type="term" value="C:plasma membrane"/>
    <property type="evidence" value="ECO:0007669"/>
    <property type="project" value="TreeGrafter"/>
</dbReference>
<proteinExistence type="predicted"/>
<dbReference type="CDD" id="cd16922">
    <property type="entry name" value="HATPase_EvgS-ArcB-TorS-like"/>
    <property type="match status" value="1"/>
</dbReference>
<dbReference type="PROSITE" id="PS50109">
    <property type="entry name" value="HIS_KIN"/>
    <property type="match status" value="1"/>
</dbReference>
<gene>
    <name evidence="7" type="ORF">UFOPK1835_02172</name>
</gene>
<evidence type="ECO:0000256" key="2">
    <source>
        <dbReference type="ARBA" id="ARBA00012438"/>
    </source>
</evidence>
<dbReference type="PANTHER" id="PTHR43047:SF72">
    <property type="entry name" value="OSMOSENSING HISTIDINE PROTEIN KINASE SLN1"/>
    <property type="match status" value="1"/>
</dbReference>
<organism evidence="7">
    <name type="scientific">freshwater metagenome</name>
    <dbReference type="NCBI Taxonomy" id="449393"/>
    <lineage>
        <taxon>unclassified sequences</taxon>
        <taxon>metagenomes</taxon>
        <taxon>ecological metagenomes</taxon>
    </lineage>
</organism>
<keyword evidence="4" id="KW-0808">Transferase</keyword>
<comment type="catalytic activity">
    <reaction evidence="1">
        <text>ATP + protein L-histidine = ADP + protein N-phospho-L-histidine.</text>
        <dbReference type="EC" id="2.7.13.3"/>
    </reaction>
</comment>
<evidence type="ECO:0000259" key="6">
    <source>
        <dbReference type="PROSITE" id="PS50109"/>
    </source>
</evidence>
<dbReference type="PANTHER" id="PTHR43047">
    <property type="entry name" value="TWO-COMPONENT HISTIDINE PROTEIN KINASE"/>
    <property type="match status" value="1"/>
</dbReference>
<dbReference type="Pfam" id="PF02518">
    <property type="entry name" value="HATPase_c"/>
    <property type="match status" value="1"/>
</dbReference>
<dbReference type="PRINTS" id="PR00344">
    <property type="entry name" value="BCTRLSENSOR"/>
</dbReference>
<reference evidence="7" key="1">
    <citation type="submission" date="2020-05" db="EMBL/GenBank/DDBJ databases">
        <authorList>
            <person name="Chiriac C."/>
            <person name="Salcher M."/>
            <person name="Ghai R."/>
            <person name="Kavagutti S V."/>
        </authorList>
    </citation>
    <scope>NUCLEOTIDE SEQUENCE</scope>
</reference>
<dbReference type="GO" id="GO:0009927">
    <property type="term" value="F:histidine phosphotransfer kinase activity"/>
    <property type="evidence" value="ECO:0007669"/>
    <property type="project" value="TreeGrafter"/>
</dbReference>
<dbReference type="EC" id="2.7.13.3" evidence="2"/>